<evidence type="ECO:0000313" key="2">
    <source>
        <dbReference type="EMBL" id="KAL2620155.1"/>
    </source>
</evidence>
<comment type="caution">
    <text evidence="2">The sequence shown here is derived from an EMBL/GenBank/DDBJ whole genome shotgun (WGS) entry which is preliminary data.</text>
</comment>
<feature type="region of interest" description="Disordered" evidence="1">
    <location>
        <begin position="1"/>
        <end position="105"/>
    </location>
</feature>
<dbReference type="Proteomes" id="UP001605036">
    <property type="component" value="Unassembled WGS sequence"/>
</dbReference>
<feature type="compositionally biased region" description="Polar residues" evidence="1">
    <location>
        <begin position="65"/>
        <end position="83"/>
    </location>
</feature>
<feature type="compositionally biased region" description="Low complexity" evidence="1">
    <location>
        <begin position="14"/>
        <end position="28"/>
    </location>
</feature>
<evidence type="ECO:0000313" key="3">
    <source>
        <dbReference type="Proteomes" id="UP001605036"/>
    </source>
</evidence>
<keyword evidence="3" id="KW-1185">Reference proteome</keyword>
<protein>
    <submittedName>
        <fullName evidence="2">Uncharacterized protein</fullName>
    </submittedName>
</protein>
<accession>A0ABD1Y0A1</accession>
<proteinExistence type="predicted"/>
<evidence type="ECO:0000256" key="1">
    <source>
        <dbReference type="SAM" id="MobiDB-lite"/>
    </source>
</evidence>
<gene>
    <name evidence="2" type="ORF">R1flu_000360</name>
</gene>
<name>A0ABD1Y0A1_9MARC</name>
<organism evidence="2 3">
    <name type="scientific">Riccia fluitans</name>
    <dbReference type="NCBI Taxonomy" id="41844"/>
    <lineage>
        <taxon>Eukaryota</taxon>
        <taxon>Viridiplantae</taxon>
        <taxon>Streptophyta</taxon>
        <taxon>Embryophyta</taxon>
        <taxon>Marchantiophyta</taxon>
        <taxon>Marchantiopsida</taxon>
        <taxon>Marchantiidae</taxon>
        <taxon>Marchantiales</taxon>
        <taxon>Ricciaceae</taxon>
        <taxon>Riccia</taxon>
    </lineage>
</organism>
<feature type="compositionally biased region" description="Polar residues" evidence="1">
    <location>
        <begin position="1"/>
        <end position="13"/>
    </location>
</feature>
<dbReference type="EMBL" id="JBHFFA010000006">
    <property type="protein sequence ID" value="KAL2620155.1"/>
    <property type="molecule type" value="Genomic_DNA"/>
</dbReference>
<reference evidence="2 3" key="1">
    <citation type="submission" date="2024-09" db="EMBL/GenBank/DDBJ databases">
        <title>Chromosome-scale assembly of Riccia fluitans.</title>
        <authorList>
            <person name="Paukszto L."/>
            <person name="Sawicki J."/>
            <person name="Karawczyk K."/>
            <person name="Piernik-Szablinska J."/>
            <person name="Szczecinska M."/>
            <person name="Mazdziarz M."/>
        </authorList>
    </citation>
    <scope>NUCLEOTIDE SEQUENCE [LARGE SCALE GENOMIC DNA]</scope>
    <source>
        <strain evidence="2">Rf_01</strain>
        <tissue evidence="2">Aerial parts of the thallus</tissue>
    </source>
</reference>
<dbReference type="AlphaFoldDB" id="A0ABD1Y0A1"/>
<sequence>MSLSAPPATVSNNTTQAEPTAASTPATSIGQTLDHSNNESHQGRCPSVWIKQLAQTQRADHRSLRSSSQLPQWKSSAQRTAQRIDNFDKHSTNDENISQISSPGRPVSHLAYCHTTQVDASHTAAFHASPS</sequence>